<sequence length="782" mass="87049">MAKRFKIHEEPRIPIDFYQVVQSSPEPILVISAQDIIFANKASIKLFGATKADELVGLNVFDIIHPDYREFAGKRIQKAIKEGETAIMAEEKVLRLDGTSVDVEVMARPMREGDGRLIIVAIHDITVQKKSEEEIIRSEKRFRALVETVPAVVILISDDFKILEFNPAAEKLYGLKREAVIDKDYLELFVPKEARDLVIQNVSETLAGKPSVGTENPVETKNGKIHYMKWYGARVLDEKGKPAAAYAFGIDVTEQKKASESLKASEERYRSLMDSAYDAIFLADAETGILINANKRAEELIGKPLKQIIGMHQMKLHPPELAEEYRAIFKEFTAAGGGTTPQLLAQHSSGRKVPIEVSANLVDVGGRKIIQGIFRDITERTRAKELSDTLNEINSSIHSTLNFEQIMQHVIVDSARGIGADAASITMREDDYWRTRYVYNLPQELTAEQLPHKNAALMRLLSDTKEKLHIEDAYKDKRVNKVFMKSYGIHSLLSVPLVVKAEVVGIISFYCKKRSATFSTDEIDFADKVAASVSLAIENANFYEAERSIADTLQEALLAIPKEIGGLDFSHLYRSATEVARVGGDFYDLFEIEHNKIGIIIGDVSGKGIEATSYAALVKNTVKAYAFQDASPASIMSKANKLTVKSTDPYTFVTLNFGILDTEKREIVYCNAGHPPPIVERNKSRIESLKANSPVIGIKSDLPFVDDKTNFDKNDRLVLYTDGVTEARSDGDLFGDKRLTRLIDDLKNVPTKDMASSIFNAMISFSKGKLTDDAALLIISLK</sequence>
<evidence type="ECO:0000259" key="2">
    <source>
        <dbReference type="PROSITE" id="PS50112"/>
    </source>
</evidence>
<accession>A0A0F9PHK5</accession>
<dbReference type="PROSITE" id="PS50113">
    <property type="entry name" value="PAC"/>
    <property type="match status" value="2"/>
</dbReference>
<dbReference type="AlphaFoldDB" id="A0A0F9PHK5"/>
<reference evidence="4" key="1">
    <citation type="journal article" date="2015" name="Nature">
        <title>Complex archaea that bridge the gap between prokaryotes and eukaryotes.</title>
        <authorList>
            <person name="Spang A."/>
            <person name="Saw J.H."/>
            <person name="Jorgensen S.L."/>
            <person name="Zaremba-Niedzwiedzka K."/>
            <person name="Martijn J."/>
            <person name="Lind A.E."/>
            <person name="van Eijk R."/>
            <person name="Schleper C."/>
            <person name="Guy L."/>
            <person name="Ettema T.J."/>
        </authorList>
    </citation>
    <scope>NUCLEOTIDE SEQUENCE</scope>
</reference>
<dbReference type="Gene3D" id="3.30.450.20">
    <property type="entry name" value="PAS domain"/>
    <property type="match status" value="3"/>
</dbReference>
<dbReference type="Pfam" id="PF00989">
    <property type="entry name" value="PAS"/>
    <property type="match status" value="1"/>
</dbReference>
<evidence type="ECO:0000259" key="3">
    <source>
        <dbReference type="PROSITE" id="PS50113"/>
    </source>
</evidence>
<dbReference type="SMART" id="SM00086">
    <property type="entry name" value="PAC"/>
    <property type="match status" value="3"/>
</dbReference>
<evidence type="ECO:0008006" key="5">
    <source>
        <dbReference type="Google" id="ProtNLM"/>
    </source>
</evidence>
<dbReference type="InterPro" id="IPR001610">
    <property type="entry name" value="PAC"/>
</dbReference>
<dbReference type="InterPro" id="IPR000014">
    <property type="entry name" value="PAS"/>
</dbReference>
<feature type="domain" description="PAC" evidence="3">
    <location>
        <begin position="212"/>
        <end position="264"/>
    </location>
</feature>
<organism evidence="4">
    <name type="scientific">marine sediment metagenome</name>
    <dbReference type="NCBI Taxonomy" id="412755"/>
    <lineage>
        <taxon>unclassified sequences</taxon>
        <taxon>metagenomes</taxon>
        <taxon>ecological metagenomes</taxon>
    </lineage>
</organism>
<dbReference type="PANTHER" id="PTHR43156:SF2">
    <property type="entry name" value="STAGE II SPORULATION PROTEIN E"/>
    <property type="match status" value="1"/>
</dbReference>
<dbReference type="EMBL" id="LAZR01002340">
    <property type="protein sequence ID" value="KKN31300.1"/>
    <property type="molecule type" value="Genomic_DNA"/>
</dbReference>
<dbReference type="PANTHER" id="PTHR43156">
    <property type="entry name" value="STAGE II SPORULATION PROTEIN E-RELATED"/>
    <property type="match status" value="1"/>
</dbReference>
<proteinExistence type="predicted"/>
<dbReference type="Pfam" id="PF08448">
    <property type="entry name" value="PAS_4"/>
    <property type="match status" value="1"/>
</dbReference>
<feature type="domain" description="PAS" evidence="2">
    <location>
        <begin position="36"/>
        <end position="83"/>
    </location>
</feature>
<dbReference type="SUPFAM" id="SSF55785">
    <property type="entry name" value="PYP-like sensor domain (PAS domain)"/>
    <property type="match status" value="3"/>
</dbReference>
<dbReference type="SMART" id="SM00091">
    <property type="entry name" value="PAS"/>
    <property type="match status" value="3"/>
</dbReference>
<evidence type="ECO:0000256" key="1">
    <source>
        <dbReference type="ARBA" id="ARBA00022801"/>
    </source>
</evidence>
<dbReference type="SMART" id="SM00065">
    <property type="entry name" value="GAF"/>
    <property type="match status" value="1"/>
</dbReference>
<dbReference type="InterPro" id="IPR052016">
    <property type="entry name" value="Bact_Sigma-Reg"/>
</dbReference>
<dbReference type="PROSITE" id="PS50112">
    <property type="entry name" value="PAS"/>
    <property type="match status" value="3"/>
</dbReference>
<evidence type="ECO:0000313" key="4">
    <source>
        <dbReference type="EMBL" id="KKN31300.1"/>
    </source>
</evidence>
<dbReference type="SMART" id="SM00331">
    <property type="entry name" value="PP2C_SIG"/>
    <property type="match status" value="1"/>
</dbReference>
<feature type="domain" description="PAC" evidence="3">
    <location>
        <begin position="87"/>
        <end position="137"/>
    </location>
</feature>
<dbReference type="GO" id="GO:0016791">
    <property type="term" value="F:phosphatase activity"/>
    <property type="evidence" value="ECO:0007669"/>
    <property type="project" value="TreeGrafter"/>
</dbReference>
<dbReference type="InterPro" id="IPR029016">
    <property type="entry name" value="GAF-like_dom_sf"/>
</dbReference>
<feature type="domain" description="PAS" evidence="2">
    <location>
        <begin position="138"/>
        <end position="209"/>
    </location>
</feature>
<dbReference type="Gene3D" id="3.30.450.40">
    <property type="match status" value="1"/>
</dbReference>
<dbReference type="Gene3D" id="3.60.40.10">
    <property type="entry name" value="PPM-type phosphatase domain"/>
    <property type="match status" value="1"/>
</dbReference>
<dbReference type="InterPro" id="IPR003018">
    <property type="entry name" value="GAF"/>
</dbReference>
<dbReference type="Pfam" id="PF01590">
    <property type="entry name" value="GAF"/>
    <property type="match status" value="1"/>
</dbReference>
<dbReference type="InterPro" id="IPR035965">
    <property type="entry name" value="PAS-like_dom_sf"/>
</dbReference>
<dbReference type="CDD" id="cd00130">
    <property type="entry name" value="PAS"/>
    <property type="match status" value="3"/>
</dbReference>
<dbReference type="SUPFAM" id="SSF55781">
    <property type="entry name" value="GAF domain-like"/>
    <property type="match status" value="1"/>
</dbReference>
<dbReference type="InterPro" id="IPR013767">
    <property type="entry name" value="PAS_fold"/>
</dbReference>
<dbReference type="Pfam" id="PF07228">
    <property type="entry name" value="SpoIIE"/>
    <property type="match status" value="1"/>
</dbReference>
<dbReference type="GO" id="GO:0006355">
    <property type="term" value="P:regulation of DNA-templated transcription"/>
    <property type="evidence" value="ECO:0007669"/>
    <property type="project" value="InterPro"/>
</dbReference>
<comment type="caution">
    <text evidence="4">The sequence shown here is derived from an EMBL/GenBank/DDBJ whole genome shotgun (WGS) entry which is preliminary data.</text>
</comment>
<keyword evidence="1" id="KW-0378">Hydrolase</keyword>
<name>A0A0F9PHK5_9ZZZZ</name>
<dbReference type="NCBIfam" id="TIGR00229">
    <property type="entry name" value="sensory_box"/>
    <property type="match status" value="3"/>
</dbReference>
<dbReference type="InterPro" id="IPR013656">
    <property type="entry name" value="PAS_4"/>
</dbReference>
<dbReference type="InterPro" id="IPR000700">
    <property type="entry name" value="PAS-assoc_C"/>
</dbReference>
<dbReference type="Pfam" id="PF13426">
    <property type="entry name" value="PAS_9"/>
    <property type="match status" value="1"/>
</dbReference>
<gene>
    <name evidence="4" type="ORF">LCGC14_0825290</name>
</gene>
<protein>
    <recommendedName>
        <fullName evidence="5">PAS domain S-box protein</fullName>
    </recommendedName>
</protein>
<dbReference type="InterPro" id="IPR001932">
    <property type="entry name" value="PPM-type_phosphatase-like_dom"/>
</dbReference>
<dbReference type="InterPro" id="IPR036457">
    <property type="entry name" value="PPM-type-like_dom_sf"/>
</dbReference>
<feature type="domain" description="PAS" evidence="2">
    <location>
        <begin position="265"/>
        <end position="336"/>
    </location>
</feature>